<dbReference type="Proteomes" id="UP000012174">
    <property type="component" value="Unassembled WGS sequence"/>
</dbReference>
<organism evidence="1 2">
    <name type="scientific">Eutypa lata (strain UCR-EL1)</name>
    <name type="common">Grapevine dieback disease fungus</name>
    <name type="synonym">Eutypa armeniacae</name>
    <dbReference type="NCBI Taxonomy" id="1287681"/>
    <lineage>
        <taxon>Eukaryota</taxon>
        <taxon>Fungi</taxon>
        <taxon>Dikarya</taxon>
        <taxon>Ascomycota</taxon>
        <taxon>Pezizomycotina</taxon>
        <taxon>Sordariomycetes</taxon>
        <taxon>Xylariomycetidae</taxon>
        <taxon>Xylariales</taxon>
        <taxon>Diatrypaceae</taxon>
        <taxon>Eutypa</taxon>
    </lineage>
</organism>
<dbReference type="STRING" id="1287681.M7SFN2"/>
<dbReference type="AlphaFoldDB" id="M7SFN2"/>
<keyword evidence="2" id="KW-1185">Reference proteome</keyword>
<accession>M7SFN2</accession>
<dbReference type="KEGG" id="ela:UCREL1_7978"/>
<proteinExistence type="predicted"/>
<dbReference type="OrthoDB" id="4775344at2759"/>
<sequence length="77" mass="8799">MSPDTKQKQKKSLFPLIPLISREAWAVARTSKRRYEHINLSFVSGTESGELLRRPLLLANWDTDALTSSRPRNAEFA</sequence>
<dbReference type="EMBL" id="KB706950">
    <property type="protein sequence ID" value="EMR65064.1"/>
    <property type="molecule type" value="Genomic_DNA"/>
</dbReference>
<reference evidence="2" key="1">
    <citation type="journal article" date="2013" name="Genome Announc.">
        <title>Draft genome sequence of the grapevine dieback fungus Eutypa lata UCR-EL1.</title>
        <authorList>
            <person name="Blanco-Ulate B."/>
            <person name="Rolshausen P.E."/>
            <person name="Cantu D."/>
        </authorList>
    </citation>
    <scope>NUCLEOTIDE SEQUENCE [LARGE SCALE GENOMIC DNA]</scope>
    <source>
        <strain evidence="2">UCR-EL1</strain>
    </source>
</reference>
<evidence type="ECO:0000313" key="1">
    <source>
        <dbReference type="EMBL" id="EMR65064.1"/>
    </source>
</evidence>
<name>M7SFN2_EUTLA</name>
<dbReference type="HOGENOM" id="CLU_2638078_0_0_1"/>
<evidence type="ECO:0000313" key="2">
    <source>
        <dbReference type="Proteomes" id="UP000012174"/>
    </source>
</evidence>
<protein>
    <submittedName>
        <fullName evidence="1">Uncharacterized protein</fullName>
    </submittedName>
</protein>
<gene>
    <name evidence="1" type="ORF">UCREL1_7978</name>
</gene>